<proteinExistence type="predicted"/>
<name>A0A6A5KA87_9PLEO</name>
<dbReference type="PANTHER" id="PTHR28048">
    <property type="entry name" value="ACR195WP"/>
    <property type="match status" value="1"/>
</dbReference>
<dbReference type="PANTHER" id="PTHR28048:SF1">
    <property type="entry name" value="ACR195WP"/>
    <property type="match status" value="1"/>
</dbReference>
<dbReference type="Pfam" id="PF15055">
    <property type="entry name" value="DMAC1_Dmo2"/>
    <property type="match status" value="1"/>
</dbReference>
<evidence type="ECO:0000313" key="2">
    <source>
        <dbReference type="EMBL" id="KAF1833469.1"/>
    </source>
</evidence>
<dbReference type="Proteomes" id="UP000800040">
    <property type="component" value="Unassembled WGS sequence"/>
</dbReference>
<sequence>MTQQISSAPLQPDKAEFQDCTPCRIIGSATFLGLGAFTYVTGHSQIRANEAAIRASKPIFGMRSRRAAISGMSTVMLGLGVYRWFR</sequence>
<gene>
    <name evidence="2" type="ORF">BDW02DRAFT_500636</name>
</gene>
<dbReference type="InterPro" id="IPR028036">
    <property type="entry name" value="DMAC1-like_dom"/>
</dbReference>
<reference evidence="2" key="1">
    <citation type="submission" date="2020-01" db="EMBL/GenBank/DDBJ databases">
        <authorList>
            <consortium name="DOE Joint Genome Institute"/>
            <person name="Haridas S."/>
            <person name="Albert R."/>
            <person name="Binder M."/>
            <person name="Bloem J."/>
            <person name="Labutti K."/>
            <person name="Salamov A."/>
            <person name="Andreopoulos B."/>
            <person name="Baker S.E."/>
            <person name="Barry K."/>
            <person name="Bills G."/>
            <person name="Bluhm B.H."/>
            <person name="Cannon C."/>
            <person name="Castanera R."/>
            <person name="Culley D.E."/>
            <person name="Daum C."/>
            <person name="Ezra D."/>
            <person name="Gonzalez J.B."/>
            <person name="Henrissat B."/>
            <person name="Kuo A."/>
            <person name="Liang C."/>
            <person name="Lipzen A."/>
            <person name="Lutzoni F."/>
            <person name="Magnuson J."/>
            <person name="Mondo S."/>
            <person name="Nolan M."/>
            <person name="Ohm R."/>
            <person name="Pangilinan J."/>
            <person name="Park H.-J."/>
            <person name="Ramirez L."/>
            <person name="Alfaro M."/>
            <person name="Sun H."/>
            <person name="Tritt A."/>
            <person name="Yoshinaga Y."/>
            <person name="Zwiers L.-H."/>
            <person name="Turgeon B.G."/>
            <person name="Goodwin S.B."/>
            <person name="Spatafora J.W."/>
            <person name="Crous P.W."/>
            <person name="Grigoriev I.V."/>
        </authorList>
    </citation>
    <scope>NUCLEOTIDE SEQUENCE</scope>
    <source>
        <strain evidence="2">P77</strain>
    </source>
</reference>
<dbReference type="OrthoDB" id="6604875at2759"/>
<keyword evidence="3" id="KW-1185">Reference proteome</keyword>
<dbReference type="AlphaFoldDB" id="A0A6A5KA87"/>
<protein>
    <recommendedName>
        <fullName evidence="1">Distal membrane-arm assembly complex protein 1-like domain-containing protein</fullName>
    </recommendedName>
</protein>
<dbReference type="EMBL" id="ML975318">
    <property type="protein sequence ID" value="KAF1833469.1"/>
    <property type="molecule type" value="Genomic_DNA"/>
</dbReference>
<organism evidence="2 3">
    <name type="scientific">Decorospora gaudefroyi</name>
    <dbReference type="NCBI Taxonomy" id="184978"/>
    <lineage>
        <taxon>Eukaryota</taxon>
        <taxon>Fungi</taxon>
        <taxon>Dikarya</taxon>
        <taxon>Ascomycota</taxon>
        <taxon>Pezizomycotina</taxon>
        <taxon>Dothideomycetes</taxon>
        <taxon>Pleosporomycetidae</taxon>
        <taxon>Pleosporales</taxon>
        <taxon>Pleosporineae</taxon>
        <taxon>Pleosporaceae</taxon>
        <taxon>Decorospora</taxon>
    </lineage>
</organism>
<dbReference type="InterPro" id="IPR053092">
    <property type="entry name" value="Mitochondrial_unc_protein"/>
</dbReference>
<accession>A0A6A5KA87</accession>
<evidence type="ECO:0000259" key="1">
    <source>
        <dbReference type="Pfam" id="PF15055"/>
    </source>
</evidence>
<feature type="domain" description="Distal membrane-arm assembly complex protein 1-like" evidence="1">
    <location>
        <begin position="19"/>
        <end position="51"/>
    </location>
</feature>
<evidence type="ECO:0000313" key="3">
    <source>
        <dbReference type="Proteomes" id="UP000800040"/>
    </source>
</evidence>